<keyword evidence="2" id="KW-0472">Membrane</keyword>
<name>A0A1G9EB79_9ACTN</name>
<dbReference type="STRING" id="417292.SAMN05421806_11148"/>
<dbReference type="AlphaFoldDB" id="A0A1G9EB79"/>
<accession>A0A1G9EB79</accession>
<keyword evidence="2" id="KW-0812">Transmembrane</keyword>
<dbReference type="OrthoDB" id="3874183at2"/>
<keyword evidence="2" id="KW-1133">Transmembrane helix</keyword>
<feature type="compositionally biased region" description="Polar residues" evidence="1">
    <location>
        <begin position="118"/>
        <end position="129"/>
    </location>
</feature>
<sequence>MRRMSFGQGGPQWGSGGQQQPQQPYQQQPQWGGQPGMPPAGAPGAQDWGAGAPGTQTPDWAALAEASESRARKRRLLMVGGGALATVAVAAVVAVAVVNANSGSDGKPAGELPPSASIPGSTASQQPTFAETKPPPPPDPKDYISSADKDKAPLSAAGLFPGTKYTKGGTTYKKGATAETKDCGSVTNGPLGALLESHDCTRVLRATYEKDGVAITVGVAVFDTEKQAEKVKDAYKKGTIKSLSGKGVAAFCNTTVCRSTTNSYGRYAYFTVGGFTSGKDVTTKDRKVFTAGDDIAGLAFQQIHRRGEAQASAAVQNP</sequence>
<dbReference type="EMBL" id="FNFF01000011">
    <property type="protein sequence ID" value="SDK73321.1"/>
    <property type="molecule type" value="Genomic_DNA"/>
</dbReference>
<feature type="compositionally biased region" description="Low complexity" evidence="1">
    <location>
        <begin position="18"/>
        <end position="32"/>
    </location>
</feature>
<proteinExistence type="predicted"/>
<feature type="region of interest" description="Disordered" evidence="1">
    <location>
        <begin position="1"/>
        <end position="69"/>
    </location>
</feature>
<evidence type="ECO:0000313" key="3">
    <source>
        <dbReference type="EMBL" id="SDK73321.1"/>
    </source>
</evidence>
<feature type="compositionally biased region" description="Basic and acidic residues" evidence="1">
    <location>
        <begin position="139"/>
        <end position="148"/>
    </location>
</feature>
<feature type="region of interest" description="Disordered" evidence="1">
    <location>
        <begin position="101"/>
        <end position="148"/>
    </location>
</feature>
<gene>
    <name evidence="3" type="ORF">SAMN05421806_11148</name>
</gene>
<keyword evidence="4" id="KW-1185">Reference proteome</keyword>
<reference evidence="3 4" key="1">
    <citation type="submission" date="2016-10" db="EMBL/GenBank/DDBJ databases">
        <authorList>
            <person name="de Groot N.N."/>
        </authorList>
    </citation>
    <scope>NUCLEOTIDE SEQUENCE [LARGE SCALE GENOMIC DNA]</scope>
    <source>
        <strain evidence="3 4">CGMCC 4.5727</strain>
    </source>
</reference>
<protein>
    <recommendedName>
        <fullName evidence="5">PknH-like extracellular domain-containing protein</fullName>
    </recommendedName>
</protein>
<evidence type="ECO:0000256" key="1">
    <source>
        <dbReference type="SAM" id="MobiDB-lite"/>
    </source>
</evidence>
<feature type="compositionally biased region" description="Gly residues" evidence="1">
    <location>
        <begin position="7"/>
        <end position="17"/>
    </location>
</feature>
<feature type="transmembrane region" description="Helical" evidence="2">
    <location>
        <begin position="76"/>
        <end position="98"/>
    </location>
</feature>
<organism evidence="3 4">
    <name type="scientific">Streptomyces indicus</name>
    <dbReference type="NCBI Taxonomy" id="417292"/>
    <lineage>
        <taxon>Bacteria</taxon>
        <taxon>Bacillati</taxon>
        <taxon>Actinomycetota</taxon>
        <taxon>Actinomycetes</taxon>
        <taxon>Kitasatosporales</taxon>
        <taxon>Streptomycetaceae</taxon>
        <taxon>Streptomyces</taxon>
    </lineage>
</organism>
<evidence type="ECO:0000313" key="4">
    <source>
        <dbReference type="Proteomes" id="UP000199155"/>
    </source>
</evidence>
<evidence type="ECO:0008006" key="5">
    <source>
        <dbReference type="Google" id="ProtNLM"/>
    </source>
</evidence>
<evidence type="ECO:0000256" key="2">
    <source>
        <dbReference type="SAM" id="Phobius"/>
    </source>
</evidence>
<dbReference type="Proteomes" id="UP000199155">
    <property type="component" value="Unassembled WGS sequence"/>
</dbReference>